<evidence type="ECO:0000313" key="2">
    <source>
        <dbReference type="Proteomes" id="UP001576774"/>
    </source>
</evidence>
<proteinExistence type="predicted"/>
<evidence type="ECO:0000313" key="1">
    <source>
        <dbReference type="EMBL" id="MFB2881288.1"/>
    </source>
</evidence>
<dbReference type="RefSeq" id="WP_413274271.1">
    <property type="nucleotide sequence ID" value="NZ_JBHFNQ010000219.1"/>
</dbReference>
<accession>A0ABV4XES3</accession>
<comment type="caution">
    <text evidence="1">The sequence shown here is derived from an EMBL/GenBank/DDBJ whole genome shotgun (WGS) entry which is preliminary data.</text>
</comment>
<dbReference type="EMBL" id="JBHFNQ010000219">
    <property type="protein sequence ID" value="MFB2881288.1"/>
    <property type="molecule type" value="Genomic_DNA"/>
</dbReference>
<sequence>MATKRLPAKEIKAELDSLIKDASSTEPNLAKRLDELRRWIKDKKVGLLTRKPLVLDFLTELILDSRLWLKLKELTSEEKQIFFTQSQMAPAEKYWYEFLFPQWFNESDPKLDTWKKKMMSGEFTQEDEELINNLADEIEINGGACLWRYIIDLSMATDLVTSGNFGIPLCVQITISSEEWLTDKKVNWEATLLYWGITRGLLVSINPQNLANNLNSLANVILQKCDSLPSSCYDELIY</sequence>
<name>A0ABV4XES3_9CYAN</name>
<dbReference type="Proteomes" id="UP001576774">
    <property type="component" value="Unassembled WGS sequence"/>
</dbReference>
<reference evidence="1 2" key="1">
    <citation type="submission" date="2024-09" db="EMBL/GenBank/DDBJ databases">
        <title>Floridaenema gen nov. (Aerosakkonemataceae, Aerosakkonematales ord. nov., Cyanobacteria) from benthic tropical and subtropical fresh waters, with the description of four new species.</title>
        <authorList>
            <person name="Moretto J.A."/>
            <person name="Berthold D.E."/>
            <person name="Lefler F.W."/>
            <person name="Huang I.-S."/>
            <person name="Laughinghouse H. IV."/>
        </authorList>
    </citation>
    <scope>NUCLEOTIDE SEQUENCE [LARGE SCALE GENOMIC DNA]</scope>
    <source>
        <strain evidence="1 2">BLCC-F46</strain>
    </source>
</reference>
<keyword evidence="2" id="KW-1185">Reference proteome</keyword>
<gene>
    <name evidence="1" type="ORF">ACE1CC_30925</name>
</gene>
<protein>
    <submittedName>
        <fullName evidence="1">Uncharacterized protein</fullName>
    </submittedName>
</protein>
<organism evidence="1 2">
    <name type="scientific">Floridaenema aerugineum BLCC-F46</name>
    <dbReference type="NCBI Taxonomy" id="3153654"/>
    <lineage>
        <taxon>Bacteria</taxon>
        <taxon>Bacillati</taxon>
        <taxon>Cyanobacteriota</taxon>
        <taxon>Cyanophyceae</taxon>
        <taxon>Oscillatoriophycideae</taxon>
        <taxon>Aerosakkonematales</taxon>
        <taxon>Aerosakkonemataceae</taxon>
        <taxon>Floridanema</taxon>
        <taxon>Floridanema aerugineum</taxon>
    </lineage>
</organism>